<name>A0A699ZY35_HAELA</name>
<gene>
    <name evidence="1" type="ORF">HaLaN_20778</name>
</gene>
<sequence>RWPDHAASCGSIARVDYGRVRLFQLNHCVQARAIVACAEYWSAVAQAFAPVWLDAVQSPK</sequence>
<comment type="caution">
    <text evidence="1">The sequence shown here is derived from an EMBL/GenBank/DDBJ whole genome shotgun (WGS) entry which is preliminary data.</text>
</comment>
<feature type="non-terminal residue" evidence="1">
    <location>
        <position position="1"/>
    </location>
</feature>
<dbReference type="EMBL" id="BLLF01002214">
    <property type="protein sequence ID" value="GFH23198.1"/>
    <property type="molecule type" value="Genomic_DNA"/>
</dbReference>
<accession>A0A699ZY35</accession>
<feature type="non-terminal residue" evidence="1">
    <location>
        <position position="60"/>
    </location>
</feature>
<dbReference type="AlphaFoldDB" id="A0A699ZY35"/>
<organism evidence="1 2">
    <name type="scientific">Haematococcus lacustris</name>
    <name type="common">Green alga</name>
    <name type="synonym">Haematococcus pluvialis</name>
    <dbReference type="NCBI Taxonomy" id="44745"/>
    <lineage>
        <taxon>Eukaryota</taxon>
        <taxon>Viridiplantae</taxon>
        <taxon>Chlorophyta</taxon>
        <taxon>core chlorophytes</taxon>
        <taxon>Chlorophyceae</taxon>
        <taxon>CS clade</taxon>
        <taxon>Chlamydomonadales</taxon>
        <taxon>Haematococcaceae</taxon>
        <taxon>Haematococcus</taxon>
    </lineage>
</organism>
<protein>
    <submittedName>
        <fullName evidence="1">Uncharacterized protein</fullName>
    </submittedName>
</protein>
<dbReference type="Proteomes" id="UP000485058">
    <property type="component" value="Unassembled WGS sequence"/>
</dbReference>
<evidence type="ECO:0000313" key="1">
    <source>
        <dbReference type="EMBL" id="GFH23198.1"/>
    </source>
</evidence>
<proteinExistence type="predicted"/>
<reference evidence="1 2" key="1">
    <citation type="submission" date="2020-02" db="EMBL/GenBank/DDBJ databases">
        <title>Draft genome sequence of Haematococcus lacustris strain NIES-144.</title>
        <authorList>
            <person name="Morimoto D."/>
            <person name="Nakagawa S."/>
            <person name="Yoshida T."/>
            <person name="Sawayama S."/>
        </authorList>
    </citation>
    <scope>NUCLEOTIDE SEQUENCE [LARGE SCALE GENOMIC DNA]</scope>
    <source>
        <strain evidence="1 2">NIES-144</strain>
    </source>
</reference>
<keyword evidence="2" id="KW-1185">Reference proteome</keyword>
<evidence type="ECO:0000313" key="2">
    <source>
        <dbReference type="Proteomes" id="UP000485058"/>
    </source>
</evidence>